<dbReference type="Proteomes" id="UP000507470">
    <property type="component" value="Unassembled WGS sequence"/>
</dbReference>
<organism evidence="1 2">
    <name type="scientific">Mytilus coruscus</name>
    <name type="common">Sea mussel</name>
    <dbReference type="NCBI Taxonomy" id="42192"/>
    <lineage>
        <taxon>Eukaryota</taxon>
        <taxon>Metazoa</taxon>
        <taxon>Spiralia</taxon>
        <taxon>Lophotrochozoa</taxon>
        <taxon>Mollusca</taxon>
        <taxon>Bivalvia</taxon>
        <taxon>Autobranchia</taxon>
        <taxon>Pteriomorphia</taxon>
        <taxon>Mytilida</taxon>
        <taxon>Mytiloidea</taxon>
        <taxon>Mytilidae</taxon>
        <taxon>Mytilinae</taxon>
        <taxon>Mytilus</taxon>
    </lineage>
</organism>
<dbReference type="Gene3D" id="3.40.50.1110">
    <property type="entry name" value="SGNH hydrolase"/>
    <property type="match status" value="1"/>
</dbReference>
<dbReference type="InterPro" id="IPR036514">
    <property type="entry name" value="SGNH_hydro_sf"/>
</dbReference>
<dbReference type="OrthoDB" id="6048568at2759"/>
<gene>
    <name evidence="1" type="ORF">MCOR_58230</name>
</gene>
<dbReference type="EMBL" id="CACVKT020010433">
    <property type="protein sequence ID" value="CAC5426532.1"/>
    <property type="molecule type" value="Genomic_DNA"/>
</dbReference>
<name>A0A6J8F323_MYTCO</name>
<reference evidence="1 2" key="1">
    <citation type="submission" date="2020-06" db="EMBL/GenBank/DDBJ databases">
        <authorList>
            <person name="Li R."/>
            <person name="Bekaert M."/>
        </authorList>
    </citation>
    <scope>NUCLEOTIDE SEQUENCE [LARGE SCALE GENOMIC DNA]</scope>
    <source>
        <strain evidence="2">wild</strain>
    </source>
</reference>
<dbReference type="AlphaFoldDB" id="A0A6J8F323"/>
<evidence type="ECO:0000313" key="1">
    <source>
        <dbReference type="EMBL" id="CAC5426532.1"/>
    </source>
</evidence>
<evidence type="ECO:0000313" key="2">
    <source>
        <dbReference type="Proteomes" id="UP000507470"/>
    </source>
</evidence>
<accession>A0A6J8F323</accession>
<keyword evidence="2" id="KW-1185">Reference proteome</keyword>
<protein>
    <submittedName>
        <fullName evidence="1">Uncharacterized protein</fullName>
    </submittedName>
</protein>
<dbReference type="SUPFAM" id="SSF52266">
    <property type="entry name" value="SGNH hydrolase"/>
    <property type="match status" value="1"/>
</dbReference>
<sequence>MSERKLQKYLKRPLPSIIGTKTHTPVVLTDSKGFNLWDQVSNQIELEIRWWCKSSRTSVKGYDWLKQNIAQKIGRLDNIHLYVWLGTCDLTNYDGKFISLSTEENKIQQITDTFQEIIELLKPYPACKITFLEIPPYSILDFNAYTKHDNPSTFKHQEEQLIKKVEELNSSIRYINSTLDTFSPNFAIDIIHHHQEKTSKSKKLTIRDKYFFDLYRDGIHPKHRHYRMHRVLFMDSLSLCWTFTIVC</sequence>
<proteinExistence type="predicted"/>